<dbReference type="GO" id="GO:0006107">
    <property type="term" value="P:oxaloacetate metabolic process"/>
    <property type="evidence" value="ECO:0007669"/>
    <property type="project" value="TreeGrafter"/>
</dbReference>
<dbReference type="RefSeq" id="WP_082386786.1">
    <property type="nucleotide sequence ID" value="NZ_JACIEQ010000007.1"/>
</dbReference>
<keyword evidence="9" id="KW-1185">Reference proteome</keyword>
<comment type="caution">
    <text evidence="8">The sequence shown here is derived from an EMBL/GenBank/DDBJ whole genome shotgun (WGS) entry which is preliminary data.</text>
</comment>
<feature type="binding site" evidence="5">
    <location>
        <position position="124"/>
    </location>
    <ligand>
        <name>substrate</name>
    </ligand>
</feature>
<keyword evidence="4 6" id="KW-0460">Magnesium</keyword>
<feature type="domain" description="HpcH/HpaI aldolase/citrate lyase" evidence="7">
    <location>
        <begin position="17"/>
        <end position="217"/>
    </location>
</feature>
<evidence type="ECO:0000256" key="4">
    <source>
        <dbReference type="ARBA" id="ARBA00022842"/>
    </source>
</evidence>
<dbReference type="InterPro" id="IPR040442">
    <property type="entry name" value="Pyrv_kinase-like_dom_sf"/>
</dbReference>
<dbReference type="SUPFAM" id="SSF51621">
    <property type="entry name" value="Phosphoenolpyruvate/pyruvate domain"/>
    <property type="match status" value="1"/>
</dbReference>
<evidence type="ECO:0000259" key="7">
    <source>
        <dbReference type="Pfam" id="PF03328"/>
    </source>
</evidence>
<comment type="similarity">
    <text evidence="2">Belongs to the HpcH/HpaI aldolase family.</text>
</comment>
<dbReference type="PIRSF" id="PIRSF015582">
    <property type="entry name" value="Cit_lyase_B"/>
    <property type="match status" value="1"/>
</dbReference>
<feature type="binding site" evidence="6">
    <location>
        <position position="124"/>
    </location>
    <ligand>
        <name>Mg(2+)</name>
        <dbReference type="ChEBI" id="CHEBI:18420"/>
    </ligand>
</feature>
<protein>
    <submittedName>
        <fullName evidence="8">Citrate lyase subunit beta/citryl-CoA lyase</fullName>
        <ecNumber evidence="8">4.1.3.34</ecNumber>
    </submittedName>
</protein>
<evidence type="ECO:0000313" key="9">
    <source>
        <dbReference type="Proteomes" id="UP000585681"/>
    </source>
</evidence>
<dbReference type="Gene3D" id="3.20.20.60">
    <property type="entry name" value="Phosphoenolpyruvate-binding domains"/>
    <property type="match status" value="1"/>
</dbReference>
<evidence type="ECO:0000256" key="3">
    <source>
        <dbReference type="ARBA" id="ARBA00022723"/>
    </source>
</evidence>
<evidence type="ECO:0000256" key="5">
    <source>
        <dbReference type="PIRSR" id="PIRSR015582-1"/>
    </source>
</evidence>
<reference evidence="8" key="1">
    <citation type="submission" date="2020-08" db="EMBL/GenBank/DDBJ databases">
        <title>Genomic Encyclopedia of Type Strains, Phase IV (KMG-IV): sequencing the most valuable type-strain genomes for metagenomic binning, comparative biology and taxonomic classification.</title>
        <authorList>
            <person name="Goeker M."/>
        </authorList>
    </citation>
    <scope>NUCLEOTIDE SEQUENCE [LARGE SCALE GENOMIC DNA]</scope>
    <source>
        <strain evidence="8">DSM 105040</strain>
    </source>
</reference>
<gene>
    <name evidence="8" type="ORF">GGR17_003453</name>
</gene>
<feature type="binding site" evidence="5">
    <location>
        <position position="72"/>
    </location>
    <ligand>
        <name>substrate</name>
    </ligand>
</feature>
<dbReference type="AlphaFoldDB" id="A0A840CNT4"/>
<dbReference type="InterPro" id="IPR015813">
    <property type="entry name" value="Pyrv/PenolPyrv_kinase-like_dom"/>
</dbReference>
<keyword evidence="8" id="KW-0456">Lyase</keyword>
<evidence type="ECO:0000256" key="2">
    <source>
        <dbReference type="ARBA" id="ARBA00005568"/>
    </source>
</evidence>
<feature type="binding site" evidence="6">
    <location>
        <position position="150"/>
    </location>
    <ligand>
        <name>Mg(2+)</name>
        <dbReference type="ChEBI" id="CHEBI:18420"/>
    </ligand>
</feature>
<sequence length="287" mass="30006">MVTPDRIAPDRMATVRAPLFVPADRPERFGKAAASGADAVILDLEDAVAPTAKAAARAMLRRDFTTLPVILRINAAGTAWHADDLAAAAALRPSAVMVPKAEAPDDLRRIVAALADIPLVALVETARGLAQCRAIAVVPGVIRLAFGSVDFCADLRCAHTPEVLLPARSELVLASRLGDLPGPLDGVTTLLDDATETARDAGRARDLGMGGKLCIHPRQIEHVLAAFAPTAEQIDWARRVLASGDGAVQLGGTMVDEPVRQRARAILAEAAAPENRRAAGFHGDSAG</sequence>
<dbReference type="EMBL" id="JACIEQ010000007">
    <property type="protein sequence ID" value="MBB4023617.1"/>
    <property type="molecule type" value="Genomic_DNA"/>
</dbReference>
<name>A0A840CNT4_9RHOB</name>
<dbReference type="Proteomes" id="UP000585681">
    <property type="component" value="Unassembled WGS sequence"/>
</dbReference>
<proteinExistence type="inferred from homology"/>
<organism evidence="8 9">
    <name type="scientific">Actibacterium naphthalenivorans</name>
    <dbReference type="NCBI Taxonomy" id="1614693"/>
    <lineage>
        <taxon>Bacteria</taxon>
        <taxon>Pseudomonadati</taxon>
        <taxon>Pseudomonadota</taxon>
        <taxon>Alphaproteobacteria</taxon>
        <taxon>Rhodobacterales</taxon>
        <taxon>Roseobacteraceae</taxon>
        <taxon>Actibacterium</taxon>
    </lineage>
</organism>
<keyword evidence="3 6" id="KW-0479">Metal-binding</keyword>
<dbReference type="InterPro" id="IPR011206">
    <property type="entry name" value="Citrate_lyase_beta/mcl1/mcl2"/>
</dbReference>
<evidence type="ECO:0000256" key="6">
    <source>
        <dbReference type="PIRSR" id="PIRSR015582-2"/>
    </source>
</evidence>
<dbReference type="PANTHER" id="PTHR32308">
    <property type="entry name" value="LYASE BETA SUBUNIT, PUTATIVE (AFU_ORTHOLOGUE AFUA_4G13030)-RELATED"/>
    <property type="match status" value="1"/>
</dbReference>
<accession>A0A840CNT4</accession>
<evidence type="ECO:0000313" key="8">
    <source>
        <dbReference type="EMBL" id="MBB4023617.1"/>
    </source>
</evidence>
<dbReference type="Pfam" id="PF03328">
    <property type="entry name" value="HpcH_HpaI"/>
    <property type="match status" value="1"/>
</dbReference>
<evidence type="ECO:0000256" key="1">
    <source>
        <dbReference type="ARBA" id="ARBA00001946"/>
    </source>
</evidence>
<dbReference type="InterPro" id="IPR005000">
    <property type="entry name" value="Aldolase/citrate-lyase_domain"/>
</dbReference>
<dbReference type="EC" id="4.1.3.34" evidence="8"/>
<comment type="cofactor">
    <cofactor evidence="1">
        <name>Mg(2+)</name>
        <dbReference type="ChEBI" id="CHEBI:18420"/>
    </cofactor>
</comment>
<dbReference type="GO" id="GO:0008816">
    <property type="term" value="F:citryl-CoA lyase activity"/>
    <property type="evidence" value="ECO:0007669"/>
    <property type="project" value="UniProtKB-EC"/>
</dbReference>
<dbReference type="GO" id="GO:0000287">
    <property type="term" value="F:magnesium ion binding"/>
    <property type="evidence" value="ECO:0007669"/>
    <property type="project" value="TreeGrafter"/>
</dbReference>
<dbReference type="PANTHER" id="PTHR32308:SF10">
    <property type="entry name" value="CITRATE LYASE SUBUNIT BETA"/>
    <property type="match status" value="1"/>
</dbReference>